<feature type="coiled-coil region" evidence="1">
    <location>
        <begin position="504"/>
        <end position="598"/>
    </location>
</feature>
<dbReference type="PANTHER" id="PTHR46753">
    <property type="entry name" value="FYVE AND COILED-COIL DOMAIN-CONTAINING PROTEIN 1"/>
    <property type="match status" value="1"/>
</dbReference>
<dbReference type="Proteomes" id="UP001208570">
    <property type="component" value="Unassembled WGS sequence"/>
</dbReference>
<evidence type="ECO:0000259" key="4">
    <source>
        <dbReference type="PROSITE" id="PS50866"/>
    </source>
</evidence>
<dbReference type="InterPro" id="IPR036598">
    <property type="entry name" value="GOLD_dom_sf"/>
</dbReference>
<dbReference type="GO" id="GO:0005776">
    <property type="term" value="C:autophagosome"/>
    <property type="evidence" value="ECO:0007669"/>
    <property type="project" value="TreeGrafter"/>
</dbReference>
<evidence type="ECO:0000256" key="2">
    <source>
        <dbReference type="SAM" id="MobiDB-lite"/>
    </source>
</evidence>
<dbReference type="Gene3D" id="1.20.58.900">
    <property type="match status" value="1"/>
</dbReference>
<feature type="coiled-coil region" evidence="1">
    <location>
        <begin position="1064"/>
        <end position="1133"/>
    </location>
</feature>
<keyword evidence="1" id="KW-0175">Coiled coil</keyword>
<feature type="coiled-coil region" evidence="1">
    <location>
        <begin position="1162"/>
        <end position="1210"/>
    </location>
</feature>
<dbReference type="EMBL" id="JAODUP010000527">
    <property type="protein sequence ID" value="KAK2147941.1"/>
    <property type="molecule type" value="Genomic_DNA"/>
</dbReference>
<feature type="compositionally biased region" description="Polar residues" evidence="2">
    <location>
        <begin position="1571"/>
        <end position="1581"/>
    </location>
</feature>
<dbReference type="GO" id="GO:0005770">
    <property type="term" value="C:late endosome"/>
    <property type="evidence" value="ECO:0007669"/>
    <property type="project" value="TreeGrafter"/>
</dbReference>
<feature type="compositionally biased region" description="Polar residues" evidence="2">
    <location>
        <begin position="304"/>
        <end position="314"/>
    </location>
</feature>
<sequence>MAEVMMDNPLTPAPSLRARYTKVINDIKDCVGDLKQEFDESGGFPIADDFQPLQRLCSKLEYLLHTGLKSKTSLLGSKKDYWNYMCECLATKKHLNDAVRYIKSIAELQTNSGRGRALIRFCLVHQRLADTLQQCVLDRKTTSSILFQMAEKGYTVLVLIQAHALLEEHFHFQREWYHHKSVWFEKELVSELLNILYDLNDLQFNLSARDCDLDTSWPTFSRHNIGGLPHWSSRVSNISSSLSSIPSVMDTSTSPSAAEPIHEIEASNSQPELNVPQAEDGASQPGPDAKQQQTEASKCEAEASKSQTEASKSQAEAEDGKHGGVSKEQMEKLLKVAEHERFALETKSEQEKKEMEHKIINLEKDMMSLKGEIIDWQKKCTEKEIQNEMLSGKLQVKGDVAMEKEEMLRVRAEDAEKLLQDFRSDFEKSGDSKSANQKFDMMELRGQLMVQKKKNQALEMNVKSAEMELAAKIKVDAKKTELIDLLDKKLTKQKHEIDYLFQTAQTLIKEKEAQSKKLSSASEELIKLSKRYVDSEKVANEMRRQNNQLKTMLNSLEGKGKKLVGLAKEKVKSYTDENKRLQEEVEDLRQEIDLGRESLGSKVKTLETTLTATCTDILTQVERLVQKENLDDQGKEELGQIQERIKSLEKTKLDVAKTLSESRASEEANINAKLEAKISELSKQNADILAQVESIKQEREKLKQEMVTLKGQGSEGDSRDREALLEEIKVKNGEIEKLKGELGAIRALVMRSIDGSGQDENVCLLENEEDVLTMLENALSHSDKPSRSVKPCCSHDDDAAVVGNDDDDDDDDRERAEPKDQVMALLIENAQLKTMVSQTEGALVDVEHQLEGQQFVVDDKADEVLEAKQQIESLLGENRLLQSKVSKSSSELSKKDEELADMKNRVVGFEKMLGELKESQEGTVNEKNELLERFREMELKMTEVEENFVVIVTELTDVKDENLKLIQERDQLISDLVSMESERADLQDTLSSLQSCIEMSEVTFHEMKGSIEELKQDKNKLELALDEMKRMHECIQKKHEEEVSKNVALSQTLEEKMGDFSAQTQRLAQKKKEYESELEQYKTELLQRSQEIEDLKRLLDDFEAEKISIDQKLTSAEDRLASVLLEKNDIEDKAKEFNYQYMTTKSGLEERDVTLADFQQSLEEKEKNRIALLHKLEENEQDKLHLREELEEARNMVRQYEVKSPNLEAVARENDVHQMAASDGEPSSQAVAVPDIQVENLSLRQQVETLLTSKDEMCRQLIDEKAALEEHTKALIDDLENKGRQFDSLEIQYHSLEEEMRRMQECCDGKSEAIQTLMENMELSRVEMEALRGKVSQMDEVKAKLDDAEKEVTDLKDDMKKKRKEWEKEVDGYEKKISAVKFQMSASEMEYEETIKKLKMTITDQNQLQSDIDHYEELVDSLNMDLKQLREENDHQRDELSQLHKDLQNAIKENKILARELVTTNGLLCEERSYLEELKQQFNEQTARCDGVTKTLADYKADSRELQKKILKLVKKEERVCSECLMSNSQLETVTGHGTDDSENSEFLETIEIPKKRSMLWSDTSHDSSGDETSSPANVKQMTDEKRDDGDDNDDIDKEEEEQDTNTADVDLDEARLLSMTDDNKSGIITEETSAQSSDDVSHTSGRADSDEAYDLITADEVLESLSEPLPDPNLESHSTVTLEQIESGELLCPPELWISAGKMYAVPIFLDRAGVTIHWEFTTKPKGISFSLTYKENEFVTKAQEEVLINLCKCNSHKEPVIGNLTARKPGIYTLLYDNTTSRFTAKKIDFTLKLLPVEAIICT</sequence>
<evidence type="ECO:0000259" key="3">
    <source>
        <dbReference type="PROSITE" id="PS50826"/>
    </source>
</evidence>
<accession>A0AAD9MY20</accession>
<protein>
    <submittedName>
        <fullName evidence="5">Uncharacterized protein</fullName>
    </submittedName>
</protein>
<dbReference type="SUPFAM" id="SSF101576">
    <property type="entry name" value="Supernatant protein factor (SPF), C-terminal domain"/>
    <property type="match status" value="1"/>
</dbReference>
<feature type="coiled-coil region" evidence="1">
    <location>
        <begin position="664"/>
        <end position="741"/>
    </location>
</feature>
<dbReference type="InterPro" id="IPR004012">
    <property type="entry name" value="Run_dom"/>
</dbReference>
<feature type="region of interest" description="Disordered" evidence="2">
    <location>
        <begin position="267"/>
        <end position="326"/>
    </location>
</feature>
<proteinExistence type="predicted"/>
<feature type="domain" description="GOLD" evidence="4">
    <location>
        <begin position="1679"/>
        <end position="1796"/>
    </location>
</feature>
<name>A0AAD9MY20_9ANNE</name>
<dbReference type="PROSITE" id="PS50826">
    <property type="entry name" value="RUN"/>
    <property type="match status" value="1"/>
</dbReference>
<evidence type="ECO:0000256" key="1">
    <source>
        <dbReference type="SAM" id="Coils"/>
    </source>
</evidence>
<dbReference type="Pfam" id="PF02759">
    <property type="entry name" value="RUN"/>
    <property type="match status" value="1"/>
</dbReference>
<feature type="coiled-coil region" evidence="1">
    <location>
        <begin position="857"/>
        <end position="1038"/>
    </location>
</feature>
<dbReference type="GO" id="GO:1901098">
    <property type="term" value="P:positive regulation of autophagosome maturation"/>
    <property type="evidence" value="ECO:0007669"/>
    <property type="project" value="TreeGrafter"/>
</dbReference>
<reference evidence="5" key="1">
    <citation type="journal article" date="2023" name="Mol. Biol. Evol.">
        <title>Third-Generation Sequencing Reveals the Adaptive Role of the Epigenome in Three Deep-Sea Polychaetes.</title>
        <authorList>
            <person name="Perez M."/>
            <person name="Aroh O."/>
            <person name="Sun Y."/>
            <person name="Lan Y."/>
            <person name="Juniper S.K."/>
            <person name="Young C.R."/>
            <person name="Angers B."/>
            <person name="Qian P.Y."/>
        </authorList>
    </citation>
    <scope>NUCLEOTIDE SEQUENCE</scope>
    <source>
        <strain evidence="5">P08H-3</strain>
    </source>
</reference>
<dbReference type="InterPro" id="IPR037213">
    <property type="entry name" value="Run_dom_sf"/>
</dbReference>
<comment type="caution">
    <text evidence="5">The sequence shown here is derived from an EMBL/GenBank/DDBJ whole genome shotgun (WGS) entry which is preliminary data.</text>
</comment>
<dbReference type="PANTHER" id="PTHR46753:SF2">
    <property type="entry name" value="FYVE AND COILED-COIL DOMAIN-CONTAINING PROTEIN 1"/>
    <property type="match status" value="1"/>
</dbReference>
<evidence type="ECO:0000313" key="5">
    <source>
        <dbReference type="EMBL" id="KAK2147941.1"/>
    </source>
</evidence>
<dbReference type="Gene3D" id="2.60.120.680">
    <property type="entry name" value="GOLD domain"/>
    <property type="match status" value="1"/>
</dbReference>
<feature type="coiled-coil region" evidence="1">
    <location>
        <begin position="1279"/>
        <end position="1516"/>
    </location>
</feature>
<dbReference type="InterPro" id="IPR009038">
    <property type="entry name" value="GOLD_dom"/>
</dbReference>
<feature type="domain" description="RUN" evidence="3">
    <location>
        <begin position="47"/>
        <end position="211"/>
    </location>
</feature>
<feature type="region of interest" description="Disordered" evidence="2">
    <location>
        <begin position="1558"/>
        <end position="1653"/>
    </location>
</feature>
<dbReference type="PROSITE" id="PS50866">
    <property type="entry name" value="GOLD"/>
    <property type="match status" value="1"/>
</dbReference>
<organism evidence="5 6">
    <name type="scientific">Paralvinella palmiformis</name>
    <dbReference type="NCBI Taxonomy" id="53620"/>
    <lineage>
        <taxon>Eukaryota</taxon>
        <taxon>Metazoa</taxon>
        <taxon>Spiralia</taxon>
        <taxon>Lophotrochozoa</taxon>
        <taxon>Annelida</taxon>
        <taxon>Polychaeta</taxon>
        <taxon>Sedentaria</taxon>
        <taxon>Canalipalpata</taxon>
        <taxon>Terebellida</taxon>
        <taxon>Terebelliformia</taxon>
        <taxon>Alvinellidae</taxon>
        <taxon>Paralvinella</taxon>
    </lineage>
</organism>
<dbReference type="GO" id="GO:0005764">
    <property type="term" value="C:lysosome"/>
    <property type="evidence" value="ECO:0007669"/>
    <property type="project" value="TreeGrafter"/>
</dbReference>
<dbReference type="GO" id="GO:0072383">
    <property type="term" value="P:plus-end-directed vesicle transport along microtubule"/>
    <property type="evidence" value="ECO:0007669"/>
    <property type="project" value="TreeGrafter"/>
</dbReference>
<evidence type="ECO:0000313" key="6">
    <source>
        <dbReference type="Proteomes" id="UP001208570"/>
    </source>
</evidence>
<gene>
    <name evidence="5" type="ORF">LSH36_527g01004</name>
</gene>
<keyword evidence="6" id="KW-1185">Reference proteome</keyword>
<feature type="compositionally biased region" description="Basic and acidic residues" evidence="2">
    <location>
        <begin position="1640"/>
        <end position="1650"/>
    </location>
</feature>
<feature type="coiled-coil region" evidence="1">
    <location>
        <begin position="441"/>
        <end position="468"/>
    </location>
</feature>
<feature type="region of interest" description="Disordered" evidence="2">
    <location>
        <begin position="781"/>
        <end position="816"/>
    </location>
</feature>
<dbReference type="SUPFAM" id="SSF140741">
    <property type="entry name" value="RUN domain-like"/>
    <property type="match status" value="1"/>
</dbReference>
<feature type="compositionally biased region" description="Acidic residues" evidence="2">
    <location>
        <begin position="1590"/>
        <end position="1604"/>
    </location>
</feature>